<gene>
    <name evidence="2" type="ORF">LTSEALA_5374</name>
</gene>
<proteinExistence type="predicted"/>
<dbReference type="Proteomes" id="UP000004642">
    <property type="component" value="Unassembled WGS sequence"/>
</dbReference>
<sequence length="52" mass="5391">MPNNTDGAALVVSTTKVPYELDIPVVSGLPIITGVGEDKVLEKIVSILKGQA</sequence>
<name>G5LVN5_SALET</name>
<dbReference type="GO" id="GO:0009401">
    <property type="term" value="P:phosphoenolpyruvate-dependent sugar phosphotransferase system"/>
    <property type="evidence" value="ECO:0007669"/>
    <property type="project" value="InterPro"/>
</dbReference>
<evidence type="ECO:0000259" key="1">
    <source>
        <dbReference type="PROSITE" id="PS51099"/>
    </source>
</evidence>
<dbReference type="PROSITE" id="PS51099">
    <property type="entry name" value="PTS_EIIB_TYPE_2"/>
    <property type="match status" value="1"/>
</dbReference>
<feature type="domain" description="PTS EIIB type-2" evidence="1">
    <location>
        <begin position="1"/>
        <end position="52"/>
    </location>
</feature>
<protein>
    <submittedName>
        <fullName evidence="2">Putative carbohydrate PTS system 2B component</fullName>
    </submittedName>
</protein>
<dbReference type="AlphaFoldDB" id="G5LVN5"/>
<organism evidence="2 3">
    <name type="scientific">Salmonella enterica subsp. enterica serovar Alachua str. R6-377</name>
    <dbReference type="NCBI Taxonomy" id="913241"/>
    <lineage>
        <taxon>Bacteria</taxon>
        <taxon>Pseudomonadati</taxon>
        <taxon>Pseudomonadota</taxon>
        <taxon>Gammaproteobacteria</taxon>
        <taxon>Enterobacterales</taxon>
        <taxon>Enterobacteriaceae</taxon>
        <taxon>Salmonella</taxon>
    </lineage>
</organism>
<dbReference type="GO" id="GO:0008982">
    <property type="term" value="F:protein-N(PI)-phosphohistidine-sugar phosphotransferase activity"/>
    <property type="evidence" value="ECO:0007669"/>
    <property type="project" value="InterPro"/>
</dbReference>
<dbReference type="InterPro" id="IPR013011">
    <property type="entry name" value="PTS_EIIB_2"/>
</dbReference>
<dbReference type="PATRIC" id="fig|913241.3.peg.4100"/>
<evidence type="ECO:0000313" key="3">
    <source>
        <dbReference type="Proteomes" id="UP000004642"/>
    </source>
</evidence>
<accession>G5LVN5</accession>
<comment type="caution">
    <text evidence="2">The sequence shown here is derived from an EMBL/GenBank/DDBJ whole genome shotgun (WGS) entry which is preliminary data.</text>
</comment>
<reference evidence="2 3" key="1">
    <citation type="journal article" date="2011" name="BMC Genomics">
        <title>Genome sequencing reveals diversification of virulence factor content and possible host adaptation in distinct subpopulations of Salmonella enterica.</title>
        <authorList>
            <person name="den Bakker H.C."/>
            <person name="Moreno Switt A.I."/>
            <person name="Govoni G."/>
            <person name="Cummings C.A."/>
            <person name="Ranieri M.L."/>
            <person name="Degoricija L."/>
            <person name="Hoelzer K."/>
            <person name="Rodriguez-Rivera L.D."/>
            <person name="Brown S."/>
            <person name="Bolchacova E."/>
            <person name="Furtado M.R."/>
            <person name="Wiedmann M."/>
        </authorList>
    </citation>
    <scope>NUCLEOTIDE SEQUENCE [LARGE SCALE GENOMIC DNA]</scope>
    <source>
        <strain evidence="2 3">R6-377</strain>
    </source>
</reference>
<dbReference type="EMBL" id="AFCJ01002294">
    <property type="protein sequence ID" value="EHC30669.1"/>
    <property type="molecule type" value="Genomic_DNA"/>
</dbReference>
<dbReference type="Gene3D" id="3.40.50.2300">
    <property type="match status" value="1"/>
</dbReference>
<evidence type="ECO:0000313" key="2">
    <source>
        <dbReference type="EMBL" id="EHC30669.1"/>
    </source>
</evidence>